<dbReference type="CDD" id="cd06550">
    <property type="entry name" value="TM_ABC_iron-siderophores_like"/>
    <property type="match status" value="1"/>
</dbReference>
<reference evidence="9 10" key="1">
    <citation type="submission" date="2020-07" db="EMBL/GenBank/DDBJ databases">
        <title>Genomic Encyclopedia of Type Strains, Phase IV (KMG-IV): sequencing the most valuable type-strain genomes for metagenomic binning, comparative biology and taxonomic classification.</title>
        <authorList>
            <person name="Goeker M."/>
        </authorList>
    </citation>
    <scope>NUCLEOTIDE SEQUENCE [LARGE SCALE GENOMIC DNA]</scope>
    <source>
        <strain evidence="9 10">DSM 45533</strain>
    </source>
</reference>
<dbReference type="Proteomes" id="UP000530928">
    <property type="component" value="Unassembled WGS sequence"/>
</dbReference>
<dbReference type="InterPro" id="IPR000522">
    <property type="entry name" value="ABC_transptr_permease_BtuC"/>
</dbReference>
<keyword evidence="3" id="KW-0813">Transport</keyword>
<keyword evidence="6 8" id="KW-1133">Transmembrane helix</keyword>
<evidence type="ECO:0000313" key="10">
    <source>
        <dbReference type="Proteomes" id="UP000530928"/>
    </source>
</evidence>
<dbReference type="InterPro" id="IPR037294">
    <property type="entry name" value="ABC_BtuC-like"/>
</dbReference>
<dbReference type="Gene3D" id="1.10.3470.10">
    <property type="entry name" value="ABC transporter involved in vitamin B12 uptake, BtuC"/>
    <property type="match status" value="1"/>
</dbReference>
<comment type="subcellular location">
    <subcellularLocation>
        <location evidence="1">Cell membrane</location>
        <topology evidence="1">Multi-pass membrane protein</topology>
    </subcellularLocation>
</comment>
<keyword evidence="5 8" id="KW-0812">Transmembrane</keyword>
<feature type="transmembrane region" description="Helical" evidence="8">
    <location>
        <begin position="158"/>
        <end position="177"/>
    </location>
</feature>
<feature type="transmembrane region" description="Helical" evidence="8">
    <location>
        <begin position="288"/>
        <end position="310"/>
    </location>
</feature>
<dbReference type="SUPFAM" id="SSF81345">
    <property type="entry name" value="ABC transporter involved in vitamin B12 uptake, BtuC"/>
    <property type="match status" value="1"/>
</dbReference>
<organism evidence="9 10">
    <name type="scientific">Nonomuraea soli</name>
    <dbReference type="NCBI Taxonomy" id="1032476"/>
    <lineage>
        <taxon>Bacteria</taxon>
        <taxon>Bacillati</taxon>
        <taxon>Actinomycetota</taxon>
        <taxon>Actinomycetes</taxon>
        <taxon>Streptosporangiales</taxon>
        <taxon>Streptosporangiaceae</taxon>
        <taxon>Nonomuraea</taxon>
    </lineage>
</organism>
<evidence type="ECO:0000256" key="4">
    <source>
        <dbReference type="ARBA" id="ARBA00022475"/>
    </source>
</evidence>
<evidence type="ECO:0000256" key="7">
    <source>
        <dbReference type="ARBA" id="ARBA00023136"/>
    </source>
</evidence>
<keyword evidence="10" id="KW-1185">Reference proteome</keyword>
<comment type="caution">
    <text evidence="9">The sequence shown here is derived from an EMBL/GenBank/DDBJ whole genome shotgun (WGS) entry which is preliminary data.</text>
</comment>
<gene>
    <name evidence="9" type="ORF">HNR30_004693</name>
</gene>
<feature type="transmembrane region" description="Helical" evidence="8">
    <location>
        <begin position="202"/>
        <end position="221"/>
    </location>
</feature>
<keyword evidence="4" id="KW-1003">Cell membrane</keyword>
<evidence type="ECO:0000313" key="9">
    <source>
        <dbReference type="EMBL" id="MBA2893339.1"/>
    </source>
</evidence>
<evidence type="ECO:0000256" key="3">
    <source>
        <dbReference type="ARBA" id="ARBA00022448"/>
    </source>
</evidence>
<dbReference type="EMBL" id="JACDUR010000004">
    <property type="protein sequence ID" value="MBA2893339.1"/>
    <property type="molecule type" value="Genomic_DNA"/>
</dbReference>
<dbReference type="AlphaFoldDB" id="A0A7W0CLP4"/>
<dbReference type="FunFam" id="1.10.3470.10:FF:000001">
    <property type="entry name" value="Vitamin B12 ABC transporter permease BtuC"/>
    <property type="match status" value="1"/>
</dbReference>
<feature type="transmembrane region" description="Helical" evidence="8">
    <location>
        <begin position="68"/>
        <end position="88"/>
    </location>
</feature>
<dbReference type="RefSeq" id="WP_312894579.1">
    <property type="nucleotide sequence ID" value="NZ_BAABAM010000003.1"/>
</dbReference>
<comment type="similarity">
    <text evidence="2">Belongs to the binding-protein-dependent transport system permease family. FecCD subfamily.</text>
</comment>
<feature type="transmembrane region" description="Helical" evidence="8">
    <location>
        <begin position="316"/>
        <end position="334"/>
    </location>
</feature>
<evidence type="ECO:0000256" key="6">
    <source>
        <dbReference type="ARBA" id="ARBA00022989"/>
    </source>
</evidence>
<dbReference type="PANTHER" id="PTHR30472">
    <property type="entry name" value="FERRIC ENTEROBACTIN TRANSPORT SYSTEM PERMEASE PROTEIN"/>
    <property type="match status" value="1"/>
</dbReference>
<dbReference type="GO" id="GO:0005886">
    <property type="term" value="C:plasma membrane"/>
    <property type="evidence" value="ECO:0007669"/>
    <property type="project" value="UniProtKB-SubCell"/>
</dbReference>
<dbReference type="Pfam" id="PF01032">
    <property type="entry name" value="FecCD"/>
    <property type="match status" value="1"/>
</dbReference>
<protein>
    <submittedName>
        <fullName evidence="9">Iron complex transport system permease protein</fullName>
    </submittedName>
</protein>
<dbReference type="GO" id="GO:0022857">
    <property type="term" value="F:transmembrane transporter activity"/>
    <property type="evidence" value="ECO:0007669"/>
    <property type="project" value="InterPro"/>
</dbReference>
<accession>A0A7W0CLP4</accession>
<evidence type="ECO:0000256" key="8">
    <source>
        <dbReference type="SAM" id="Phobius"/>
    </source>
</evidence>
<name>A0A7W0CLP4_9ACTN</name>
<sequence length="342" mass="34703">MSVTSPPAQRGRQLPLATGLALALALLVVAALVSVAVGARSIPLPIVLDALTAPDGSTDHTVIREVRIPRTLLGIGVGACLGLAGALIQSLTRNPLADPGLLGISEGAAVGVTIAIALLGLTDPALYVWFAFAGAALASVLVYSIGTANRSGASPVRLALAGVAVGMVLLAVAQAILRIDTKTYDKMRFWLTGSLAAQTGDVLVRLAPFMIVGLVLGLLLARPLNGLALGEEAGRAVGVNVGRTRGLTALAVTLLCGSATAAAGPIWFVGLAVPHAVRAVVGADQRWLLPYTAVLAPVLLLAADVAGRVIALPGEVQVGIMAAFLGAPVFILLARRRRLVAL</sequence>
<feature type="transmembrane region" description="Helical" evidence="8">
    <location>
        <begin position="127"/>
        <end position="146"/>
    </location>
</feature>
<dbReference type="GO" id="GO:0033214">
    <property type="term" value="P:siderophore-iron import into cell"/>
    <property type="evidence" value="ECO:0007669"/>
    <property type="project" value="TreeGrafter"/>
</dbReference>
<evidence type="ECO:0000256" key="1">
    <source>
        <dbReference type="ARBA" id="ARBA00004651"/>
    </source>
</evidence>
<feature type="transmembrane region" description="Helical" evidence="8">
    <location>
        <begin position="100"/>
        <end position="121"/>
    </location>
</feature>
<evidence type="ECO:0000256" key="5">
    <source>
        <dbReference type="ARBA" id="ARBA00022692"/>
    </source>
</evidence>
<proteinExistence type="inferred from homology"/>
<keyword evidence="7 8" id="KW-0472">Membrane</keyword>
<dbReference type="PANTHER" id="PTHR30472:SF1">
    <property type="entry name" value="FE(3+) DICITRATE TRANSPORT SYSTEM PERMEASE PROTEIN FECC-RELATED"/>
    <property type="match status" value="1"/>
</dbReference>
<evidence type="ECO:0000256" key="2">
    <source>
        <dbReference type="ARBA" id="ARBA00007935"/>
    </source>
</evidence>